<feature type="transmembrane region" description="Helical" evidence="2">
    <location>
        <begin position="298"/>
        <end position="323"/>
    </location>
</feature>
<evidence type="ECO:0000313" key="5">
    <source>
        <dbReference type="Proteomes" id="UP000406256"/>
    </source>
</evidence>
<dbReference type="AlphaFoldDB" id="A0A5E4YHB4"/>
<reference evidence="4 5" key="1">
    <citation type="submission" date="2019-08" db="EMBL/GenBank/DDBJ databases">
        <authorList>
            <person name="Peeters C."/>
        </authorList>
    </citation>
    <scope>NUCLEOTIDE SEQUENCE [LARGE SCALE GENOMIC DNA]</scope>
    <source>
        <strain evidence="4 5">LMG 31108</strain>
    </source>
</reference>
<evidence type="ECO:0000256" key="1">
    <source>
        <dbReference type="SAM" id="MobiDB-lite"/>
    </source>
</evidence>
<gene>
    <name evidence="4" type="ORF">PAN31108_04493</name>
</gene>
<organism evidence="4 5">
    <name type="scientific">Pandoraea anhela</name>
    <dbReference type="NCBI Taxonomy" id="2508295"/>
    <lineage>
        <taxon>Bacteria</taxon>
        <taxon>Pseudomonadati</taxon>
        <taxon>Pseudomonadota</taxon>
        <taxon>Betaproteobacteria</taxon>
        <taxon>Burkholderiales</taxon>
        <taxon>Burkholderiaceae</taxon>
        <taxon>Pandoraea</taxon>
    </lineage>
</organism>
<proteinExistence type="predicted"/>
<dbReference type="RefSeq" id="WP_150670974.1">
    <property type="nucleotide sequence ID" value="NZ_CABPSB010000022.1"/>
</dbReference>
<dbReference type="InterPro" id="IPR033881">
    <property type="entry name" value="vWA_BatA_type"/>
</dbReference>
<dbReference type="Pfam" id="PF00092">
    <property type="entry name" value="VWA"/>
    <property type="match status" value="1"/>
</dbReference>
<dbReference type="SMART" id="SM00327">
    <property type="entry name" value="VWA"/>
    <property type="match status" value="1"/>
</dbReference>
<dbReference type="InterPro" id="IPR050768">
    <property type="entry name" value="UPF0353/GerABKA_families"/>
</dbReference>
<dbReference type="EMBL" id="CABPSB010000022">
    <property type="protein sequence ID" value="VVE47433.1"/>
    <property type="molecule type" value="Genomic_DNA"/>
</dbReference>
<keyword evidence="5" id="KW-1185">Reference proteome</keyword>
<dbReference type="Gene3D" id="3.40.50.410">
    <property type="entry name" value="von Willebrand factor, type A domain"/>
    <property type="match status" value="1"/>
</dbReference>
<dbReference type="InterPro" id="IPR036465">
    <property type="entry name" value="vWFA_dom_sf"/>
</dbReference>
<dbReference type="SUPFAM" id="SSF53300">
    <property type="entry name" value="vWA-like"/>
    <property type="match status" value="1"/>
</dbReference>
<dbReference type="PANTHER" id="PTHR22550:SF18">
    <property type="entry name" value="VWFA DOMAIN-CONTAINING PROTEIN"/>
    <property type="match status" value="1"/>
</dbReference>
<keyword evidence="2" id="KW-1133">Transmembrane helix</keyword>
<dbReference type="PROSITE" id="PS50234">
    <property type="entry name" value="VWFA"/>
    <property type="match status" value="1"/>
</dbReference>
<dbReference type="CDD" id="cd01467">
    <property type="entry name" value="vWA_BatA_type"/>
    <property type="match status" value="1"/>
</dbReference>
<evidence type="ECO:0000259" key="3">
    <source>
        <dbReference type="PROSITE" id="PS50234"/>
    </source>
</evidence>
<feature type="domain" description="VWFA" evidence="3">
    <location>
        <begin position="95"/>
        <end position="279"/>
    </location>
</feature>
<evidence type="ECO:0000256" key="2">
    <source>
        <dbReference type="SAM" id="Phobius"/>
    </source>
</evidence>
<name>A0A5E4YHB4_9BURK</name>
<keyword evidence="2" id="KW-0472">Membrane</keyword>
<dbReference type="OrthoDB" id="6206554at2"/>
<protein>
    <recommendedName>
        <fullName evidence="3">VWFA domain-containing protein</fullName>
    </recommendedName>
</protein>
<dbReference type="InterPro" id="IPR002035">
    <property type="entry name" value="VWF_A"/>
</dbReference>
<feature type="region of interest" description="Disordered" evidence="1">
    <location>
        <begin position="337"/>
        <end position="374"/>
    </location>
</feature>
<evidence type="ECO:0000313" key="4">
    <source>
        <dbReference type="EMBL" id="VVE47433.1"/>
    </source>
</evidence>
<keyword evidence="2" id="KW-0812">Transmembrane</keyword>
<accession>A0A5E4YHB4</accession>
<dbReference type="Proteomes" id="UP000406256">
    <property type="component" value="Unassembled WGS sequence"/>
</dbReference>
<dbReference type="PANTHER" id="PTHR22550">
    <property type="entry name" value="SPORE GERMINATION PROTEIN"/>
    <property type="match status" value="1"/>
</dbReference>
<sequence>MFQFDYPWCFALLPLPLLLWWLLPPYREESPSVRLPFFGDVASAAGLQPAAGAVVPRRNWVQHVLAPVAWTLLVAALARPQILEAPIEKVQPTRDILLALDLSQSMDTPDFPDHTGTRIARVQAVKTVVGDFVTHRPDDRIGLVIFGDAAYPLAPFTLDHALIHTLLDDMLPGMAGNSTALGDAIGLGAKMFEHSEAPQKVMIVLTDGNDTASRMPPVLAAGVAHDSGVTVHTVGIGDPAAQGEVRVDLDVLQSIATRTGGRYFFGEDQTALASIYDTLDRITPHDHKTLSWRPRRELFLWPLGAALLIVLLYEIALAGYAAYVNRKAAMAGADDAHHVDGVSGEPSAAPARSAGTPASAVAPATPLSEARGAR</sequence>